<name>A0A8E2WAV1_RHILI</name>
<feature type="transmembrane region" description="Helical" evidence="1">
    <location>
        <begin position="358"/>
        <end position="377"/>
    </location>
</feature>
<feature type="transmembrane region" description="Helical" evidence="1">
    <location>
        <begin position="280"/>
        <end position="300"/>
    </location>
</feature>
<keyword evidence="1" id="KW-0812">Transmembrane</keyword>
<dbReference type="Pfam" id="PF16980">
    <property type="entry name" value="CitMHS_2"/>
    <property type="match status" value="1"/>
</dbReference>
<gene>
    <name evidence="2" type="ORF">C8D77_105216</name>
</gene>
<protein>
    <submittedName>
        <fullName evidence="2">UIT6 family transporter</fullName>
    </submittedName>
</protein>
<feature type="transmembrane region" description="Helical" evidence="1">
    <location>
        <begin position="241"/>
        <end position="259"/>
    </location>
</feature>
<dbReference type="InterPro" id="IPR031566">
    <property type="entry name" value="CitMHS_2"/>
</dbReference>
<evidence type="ECO:0000313" key="2">
    <source>
        <dbReference type="EMBL" id="PWJ90323.1"/>
    </source>
</evidence>
<feature type="transmembrane region" description="Helical" evidence="1">
    <location>
        <begin position="158"/>
        <end position="181"/>
    </location>
</feature>
<dbReference type="Proteomes" id="UP000245631">
    <property type="component" value="Unassembled WGS sequence"/>
</dbReference>
<dbReference type="AlphaFoldDB" id="A0A8E2WAV1"/>
<proteinExistence type="predicted"/>
<feature type="transmembrane region" description="Helical" evidence="1">
    <location>
        <begin position="95"/>
        <end position="115"/>
    </location>
</feature>
<reference evidence="2 3" key="1">
    <citation type="submission" date="2018-05" db="EMBL/GenBank/DDBJ databases">
        <title>Genomic Encyclopedia of Type Strains, Phase IV (KMG-IV): sequencing the most valuable type-strain genomes for metagenomic binning, comparative biology and taxonomic classification.</title>
        <authorList>
            <person name="Goeker M."/>
        </authorList>
    </citation>
    <scope>NUCLEOTIDE SEQUENCE [LARGE SCALE GENOMIC DNA]</scope>
    <source>
        <strain evidence="2 3">DSM 2626</strain>
    </source>
</reference>
<comment type="caution">
    <text evidence="2">The sequence shown here is derived from an EMBL/GenBank/DDBJ whole genome shotgun (WGS) entry which is preliminary data.</text>
</comment>
<feature type="transmembrane region" description="Helical" evidence="1">
    <location>
        <begin position="127"/>
        <end position="146"/>
    </location>
</feature>
<sequence length="501" mass="53483">MASIGAKSLLPSGRRWPRSGRMRGPFSYLIPLRAACVMALATLLPAQAFAAEDHGLPGAVMSLWWALPFAGLLLSIATGPLLFHHVWEHHYGKITALWAALVIVPLALAFGIPSATEAVLHALLTEYMSFIVLLFALYTISGGILLSGNIHGTPLVNAGLLLVGAILASVIGTTGASMILIRPILRANDNRPFNAHVVIFFIFLVSNIGGSLTPLGDPPLFVGFLRGVDFFWTTTNLWRETLFVVVVVLAVFLGIDIILHRREAGAPKIKDPTPDKTVRLRGLANLPLLAGVIGAILLSAAWKPGVSFSVFGVSLELQNLVRDAIILALALLSLPLSYKSHREANGFNWGPISEVAKLFAGIFICIVPVIAILRAGHDGALAPLVALVTSPSGAPNDIAYFWLTGALSSFLDNAPTYLVFFELAGGDPRHLMTEFASTLAAISGGAVFMGANTYIGNAPNFMVYAIARHRGVKMPGFFGYMAWSGLVLIPIFLVAGFLFFG</sequence>
<organism evidence="2 3">
    <name type="scientific">Rhizobium loti</name>
    <name type="common">Mesorhizobium loti</name>
    <dbReference type="NCBI Taxonomy" id="381"/>
    <lineage>
        <taxon>Bacteria</taxon>
        <taxon>Pseudomonadati</taxon>
        <taxon>Pseudomonadota</taxon>
        <taxon>Alphaproteobacteria</taxon>
        <taxon>Hyphomicrobiales</taxon>
        <taxon>Phyllobacteriaceae</taxon>
        <taxon>Mesorhizobium</taxon>
    </lineage>
</organism>
<dbReference type="EMBL" id="QGGH01000005">
    <property type="protein sequence ID" value="PWJ90323.1"/>
    <property type="molecule type" value="Genomic_DNA"/>
</dbReference>
<feature type="transmembrane region" description="Helical" evidence="1">
    <location>
        <begin position="477"/>
        <end position="500"/>
    </location>
</feature>
<accession>A0A8E2WAV1</accession>
<feature type="transmembrane region" description="Helical" evidence="1">
    <location>
        <begin position="60"/>
        <end position="83"/>
    </location>
</feature>
<evidence type="ECO:0000313" key="3">
    <source>
        <dbReference type="Proteomes" id="UP000245631"/>
    </source>
</evidence>
<keyword evidence="1" id="KW-1133">Transmembrane helix</keyword>
<feature type="transmembrane region" description="Helical" evidence="1">
    <location>
        <begin position="193"/>
        <end position="212"/>
    </location>
</feature>
<keyword evidence="1" id="KW-0472">Membrane</keyword>
<evidence type="ECO:0000256" key="1">
    <source>
        <dbReference type="SAM" id="Phobius"/>
    </source>
</evidence>
<feature type="transmembrane region" description="Helical" evidence="1">
    <location>
        <begin position="435"/>
        <end position="456"/>
    </location>
</feature>